<feature type="compositionally biased region" description="Low complexity" evidence="1">
    <location>
        <begin position="758"/>
        <end position="768"/>
    </location>
</feature>
<feature type="compositionally biased region" description="Basic and acidic residues" evidence="1">
    <location>
        <begin position="391"/>
        <end position="405"/>
    </location>
</feature>
<feature type="compositionally biased region" description="Basic and acidic residues" evidence="1">
    <location>
        <begin position="51"/>
        <end position="63"/>
    </location>
</feature>
<evidence type="ECO:0000313" key="2">
    <source>
        <dbReference type="EMBL" id="KAK4091521.1"/>
    </source>
</evidence>
<gene>
    <name evidence="2" type="ORF">Purlil1_3951</name>
</gene>
<proteinExistence type="predicted"/>
<feature type="compositionally biased region" description="Basic and acidic residues" evidence="1">
    <location>
        <begin position="114"/>
        <end position="123"/>
    </location>
</feature>
<dbReference type="EMBL" id="JAWRVI010000011">
    <property type="protein sequence ID" value="KAK4091521.1"/>
    <property type="molecule type" value="Genomic_DNA"/>
</dbReference>
<protein>
    <submittedName>
        <fullName evidence="2">Uncharacterized protein</fullName>
    </submittedName>
</protein>
<feature type="region of interest" description="Disordered" evidence="1">
    <location>
        <begin position="1"/>
        <end position="124"/>
    </location>
</feature>
<organism evidence="2 3">
    <name type="scientific">Purpureocillium lilacinum</name>
    <name type="common">Paecilomyces lilacinus</name>
    <dbReference type="NCBI Taxonomy" id="33203"/>
    <lineage>
        <taxon>Eukaryota</taxon>
        <taxon>Fungi</taxon>
        <taxon>Dikarya</taxon>
        <taxon>Ascomycota</taxon>
        <taxon>Pezizomycotina</taxon>
        <taxon>Sordariomycetes</taxon>
        <taxon>Hypocreomycetidae</taxon>
        <taxon>Hypocreales</taxon>
        <taxon>Ophiocordycipitaceae</taxon>
        <taxon>Purpureocillium</taxon>
    </lineage>
</organism>
<accession>A0ABR0C611</accession>
<evidence type="ECO:0000256" key="1">
    <source>
        <dbReference type="SAM" id="MobiDB-lite"/>
    </source>
</evidence>
<evidence type="ECO:0000313" key="3">
    <source>
        <dbReference type="Proteomes" id="UP001287286"/>
    </source>
</evidence>
<keyword evidence="3" id="KW-1185">Reference proteome</keyword>
<feature type="region of interest" description="Disordered" evidence="1">
    <location>
        <begin position="745"/>
        <end position="768"/>
    </location>
</feature>
<dbReference type="Proteomes" id="UP001287286">
    <property type="component" value="Unassembled WGS sequence"/>
</dbReference>
<name>A0ABR0C611_PURLI</name>
<comment type="caution">
    <text evidence="2">The sequence shown here is derived from an EMBL/GenBank/DDBJ whole genome shotgun (WGS) entry which is preliminary data.</text>
</comment>
<feature type="compositionally biased region" description="Polar residues" evidence="1">
    <location>
        <begin position="1"/>
        <end position="27"/>
    </location>
</feature>
<reference evidence="2 3" key="1">
    <citation type="journal article" date="2024" name="Microbiol. Resour. Announc.">
        <title>Genome annotations for the ascomycete fungi Trichoderma harzianum, Trichoderma aggressivum, and Purpureocillium lilacinum.</title>
        <authorList>
            <person name="Beijen E.P.W."/>
            <person name="Ohm R.A."/>
        </authorList>
    </citation>
    <scope>NUCLEOTIDE SEQUENCE [LARGE SCALE GENOMIC DNA]</scope>
    <source>
        <strain evidence="2 3">CBS 150709</strain>
    </source>
</reference>
<feature type="region of interest" description="Disordered" evidence="1">
    <location>
        <begin position="495"/>
        <end position="519"/>
    </location>
</feature>
<sequence>MEPPTSRSTALRSPTQRRTPLHTSQLVTYRFARHLPATSPQRLARPKQRRSREPQPNRGRCDGGSRPVSWAAPGQGSLQPGDWAGLADASKHRKQTPVCTSAWEPSFQPSPAHDATDQVESPRDSTITWRRADVYWAARAARPDLASSQISRSDVSTVSQIPTGSTHCNTPLPPLSSVPHHTSLFPRLRARGASNFTGLLEEPGQHEDETDPLCARACQWCIGCDPPGRGSVFTSPHLSASRRWALLRHGGQPTGVRVWQPLMPPRLRSDCSLSTNPLADGRDWASGKWACFWLQAILRPSPTAADAGSWIINGSRFTASAHTTSRPSARQADAGVPNHRDRVLTRTPCCKVQHALGNLLSNGFLDNDDHLLTAPYIFCLVARPRAAQQKRQREQADMPDVRPSDSTDDCPAWYRTAQPASNEADDEPCRNPAGWGADQRCERCVAVAHAGQPVRPANSLPIAELRFCSQRNPCPPRASSHTGREAAMLMAPAGRMGGNQTTERTESHHARPWGPCPLRAPAIARPFDGKLRGHMPEPGRTPTEQDGYPQAPRHLHGTSILPPSHRQFITETPPVIATWLPICQGALGALHSYIYVQARQRLPASRPSGIGGALDGAAEERLALHGRGSVPPESSGTLPGRVRQLAALRERTKYLVVSEVSAAATSAFIHCLECMSIRVRIGFLARLRVVHCTAHAHRVARCAAPLSCHTPAATQAPLLVEVAISRVHEISIPFLAPPGSSASVKCQSFQGGPRRPDGGSSSLSGTRSRATLFGTPFFLRPDRTLWGRRPIGARHFCRPMLAVLFVQQERLAHIVQSTSRMGSCRYRMNDLGLGDLAKDAHSWSDISFRSVWAVHGRETQQLVDATPLPDADSRPPGSFVEVPVLSGELTVVPATGPPEAEYQEG</sequence>
<feature type="region of interest" description="Disordered" evidence="1">
    <location>
        <begin position="390"/>
        <end position="410"/>
    </location>
</feature>